<dbReference type="GO" id="GO:0046872">
    <property type="term" value="F:metal ion binding"/>
    <property type="evidence" value="ECO:0007669"/>
    <property type="project" value="UniProtKB-KW"/>
</dbReference>
<organism evidence="3 4">
    <name type="scientific">Pelotomaculum isophthalicicum JI</name>
    <dbReference type="NCBI Taxonomy" id="947010"/>
    <lineage>
        <taxon>Bacteria</taxon>
        <taxon>Bacillati</taxon>
        <taxon>Bacillota</taxon>
        <taxon>Clostridia</taxon>
        <taxon>Eubacteriales</taxon>
        <taxon>Desulfotomaculaceae</taxon>
        <taxon>Pelotomaculum</taxon>
    </lineage>
</organism>
<keyword evidence="1" id="KW-0479">Metal-binding</keyword>
<dbReference type="SUPFAM" id="SSF53800">
    <property type="entry name" value="Chelatase"/>
    <property type="match status" value="1"/>
</dbReference>
<dbReference type="EMBL" id="JAKOAV010000019">
    <property type="protein sequence ID" value="MDF9408856.1"/>
    <property type="molecule type" value="Genomic_DNA"/>
</dbReference>
<keyword evidence="4" id="KW-1185">Reference proteome</keyword>
<proteinExistence type="predicted"/>
<evidence type="ECO:0000313" key="4">
    <source>
        <dbReference type="Proteomes" id="UP001154312"/>
    </source>
</evidence>
<keyword evidence="2" id="KW-0456">Lyase</keyword>
<dbReference type="RefSeq" id="WP_277444262.1">
    <property type="nucleotide sequence ID" value="NZ_JAKOAV010000019.1"/>
</dbReference>
<dbReference type="Pfam" id="PF01903">
    <property type="entry name" value="CbiX"/>
    <property type="match status" value="1"/>
</dbReference>
<gene>
    <name evidence="3" type="ORF">L7E55_10895</name>
</gene>
<sequence>MQIGIVVLGHGSRAVVDEANEVLLELSNMIRVENGFQLLETAFMNPESGRPGLEEAVNKLVGGGAEKIIVAPVFISNGIHMQKDIPAMIERLIKKYGVEIKCAAHMGADSKIAEIVSDRIKEVV</sequence>
<dbReference type="PANTHER" id="PTHR33542:SF3">
    <property type="entry name" value="SIROHYDROCHLORIN FERROCHELATASE, CHLOROPLASTIC"/>
    <property type="match status" value="1"/>
</dbReference>
<dbReference type="Gene3D" id="3.40.50.1400">
    <property type="match status" value="1"/>
</dbReference>
<evidence type="ECO:0000256" key="1">
    <source>
        <dbReference type="ARBA" id="ARBA00022723"/>
    </source>
</evidence>
<accession>A0A9X4H2F3</accession>
<evidence type="ECO:0000256" key="2">
    <source>
        <dbReference type="ARBA" id="ARBA00023239"/>
    </source>
</evidence>
<dbReference type="PANTHER" id="PTHR33542">
    <property type="entry name" value="SIROHYDROCHLORIN FERROCHELATASE, CHLOROPLASTIC"/>
    <property type="match status" value="1"/>
</dbReference>
<dbReference type="InterPro" id="IPR050963">
    <property type="entry name" value="Sirohydro_Cobaltochel/CbiX"/>
</dbReference>
<protein>
    <submittedName>
        <fullName evidence="3">Sirohydrochlorin cobaltochelatase</fullName>
    </submittedName>
</protein>
<dbReference type="AlphaFoldDB" id="A0A9X4H2F3"/>
<dbReference type="CDD" id="cd03416">
    <property type="entry name" value="CbiX_SirB_N"/>
    <property type="match status" value="1"/>
</dbReference>
<dbReference type="GO" id="GO:0016829">
    <property type="term" value="F:lyase activity"/>
    <property type="evidence" value="ECO:0007669"/>
    <property type="project" value="UniProtKB-KW"/>
</dbReference>
<evidence type="ECO:0000313" key="3">
    <source>
        <dbReference type="EMBL" id="MDF9408856.1"/>
    </source>
</evidence>
<dbReference type="Proteomes" id="UP001154312">
    <property type="component" value="Unassembled WGS sequence"/>
</dbReference>
<name>A0A9X4H2F3_9FIRM</name>
<dbReference type="InterPro" id="IPR002762">
    <property type="entry name" value="CbiX-like"/>
</dbReference>
<reference evidence="3" key="1">
    <citation type="submission" date="2022-02" db="EMBL/GenBank/DDBJ databases">
        <authorList>
            <person name="Leng L."/>
        </authorList>
    </citation>
    <scope>NUCLEOTIDE SEQUENCE</scope>
    <source>
        <strain evidence="3">JI</strain>
    </source>
</reference>
<comment type="caution">
    <text evidence="3">The sequence shown here is derived from an EMBL/GenBank/DDBJ whole genome shotgun (WGS) entry which is preliminary data.</text>
</comment>